<dbReference type="SUPFAM" id="SSF51735">
    <property type="entry name" value="NAD(P)-binding Rossmann-fold domains"/>
    <property type="match status" value="1"/>
</dbReference>
<feature type="active site" description="Proton acceptor" evidence="1">
    <location>
        <position position="68"/>
    </location>
</feature>
<dbReference type="SUPFAM" id="SSF51182">
    <property type="entry name" value="RmlC-like cupins"/>
    <property type="match status" value="1"/>
</dbReference>
<evidence type="ECO:0000256" key="2">
    <source>
        <dbReference type="PIRSR" id="PIRSR600888-3"/>
    </source>
</evidence>
<dbReference type="RefSeq" id="WP_033685634.1">
    <property type="nucleotide sequence ID" value="NZ_JPGW01000013.1"/>
</dbReference>
<dbReference type="GO" id="GO:0000271">
    <property type="term" value="P:polysaccharide biosynthetic process"/>
    <property type="evidence" value="ECO:0007669"/>
    <property type="project" value="TreeGrafter"/>
</dbReference>
<comment type="caution">
    <text evidence="3">The sequence shown here is derived from an EMBL/GenBank/DDBJ whole genome shotgun (WGS) entry which is preliminary data.</text>
</comment>
<dbReference type="InterPro" id="IPR011051">
    <property type="entry name" value="RmlC_Cupin_sf"/>
</dbReference>
<sequence>MDIDRTLSVQIQGLLVFESPLHHDERGYFLENWRKKDLVENGVPESFFHHKLQNNVSVSKQGVIRGMHCQGYEKLMTVAFGSFKMIFIDLRIDSPTYKSVDVIDVKPGRAVFVPGGVANGAQSLVNNGILNYLVADYYDPHKNYLGITPLDKDAHLSWDSLLKPIISEKDQAAKSFKEVLELIESSKKKVALIGSRGAVGKVLFDTLSKLSDIDLSCFNRNNIEEALKDSYDVVVCTAPSSEKLLTNLGLKNNELEIDKLLNVLKKIQTGHMILVSTKSVFDSGSRYSAIHQEIYNGVIEAHQNKNTIYIMDTLYGKALKKGFINDLLSRQWTYISNDIVLDKPELENYYQKVNDQLWALVEPLPDELLRALKPISDIYPDEMCYQVTAINDLVGHLVANLNRIDGVKLGINQSEIFTGKQIKNLLKNPDASILGQYFKQQKGDSNLENL</sequence>
<dbReference type="InterPro" id="IPR000888">
    <property type="entry name" value="RmlC-like"/>
</dbReference>
<dbReference type="Gene3D" id="2.60.120.10">
    <property type="entry name" value="Jelly Rolls"/>
    <property type="match status" value="1"/>
</dbReference>
<dbReference type="Proteomes" id="UP000028067">
    <property type="component" value="Unassembled WGS sequence"/>
</dbReference>
<evidence type="ECO:0000313" key="3">
    <source>
        <dbReference type="EMBL" id="KER07745.1"/>
    </source>
</evidence>
<proteinExistence type="predicted"/>
<feature type="site" description="Participates in a stacking interaction with the thymidine ring of dTDP-4-oxo-6-deoxyglucose" evidence="2">
    <location>
        <position position="138"/>
    </location>
</feature>
<dbReference type="PATRIC" id="fig|28037.94.peg.1744"/>
<dbReference type="AlphaFoldDB" id="A0A081S9Z2"/>
<dbReference type="GO" id="GO:0005829">
    <property type="term" value="C:cytosol"/>
    <property type="evidence" value="ECO:0007669"/>
    <property type="project" value="TreeGrafter"/>
</dbReference>
<dbReference type="Pfam" id="PF00908">
    <property type="entry name" value="dTDP_sugar_isom"/>
    <property type="match status" value="1"/>
</dbReference>
<dbReference type="InterPro" id="IPR014710">
    <property type="entry name" value="RmlC-like_jellyroll"/>
</dbReference>
<evidence type="ECO:0000313" key="4">
    <source>
        <dbReference type="Proteomes" id="UP000028067"/>
    </source>
</evidence>
<dbReference type="EMBL" id="JPGW01000013">
    <property type="protein sequence ID" value="KER07745.1"/>
    <property type="molecule type" value="Genomic_DNA"/>
</dbReference>
<evidence type="ECO:0000256" key="1">
    <source>
        <dbReference type="PIRSR" id="PIRSR600888-1"/>
    </source>
</evidence>
<dbReference type="InterPro" id="IPR036291">
    <property type="entry name" value="NAD(P)-bd_dom_sf"/>
</dbReference>
<protein>
    <submittedName>
        <fullName evidence="3">Putative dTDP-4-dehydrorhamnose 3,5-epimerase domain protein</fullName>
        <ecNumber evidence="3">5.1.3.13</ecNumber>
    </submittedName>
</protein>
<dbReference type="GO" id="GO:0008830">
    <property type="term" value="F:dTDP-4-dehydrorhamnose 3,5-epimerase activity"/>
    <property type="evidence" value="ECO:0007669"/>
    <property type="project" value="UniProtKB-EC"/>
</dbReference>
<organism evidence="3 4">
    <name type="scientific">Streptococcus mitis</name>
    <dbReference type="NCBI Taxonomy" id="28037"/>
    <lineage>
        <taxon>Bacteria</taxon>
        <taxon>Bacillati</taxon>
        <taxon>Bacillota</taxon>
        <taxon>Bacilli</taxon>
        <taxon>Lactobacillales</taxon>
        <taxon>Streptococcaceae</taxon>
        <taxon>Streptococcus</taxon>
        <taxon>Streptococcus mitis group</taxon>
    </lineage>
</organism>
<dbReference type="PANTHER" id="PTHR21047:SF2">
    <property type="entry name" value="THYMIDINE DIPHOSPHO-4-KETO-RHAMNOSE 3,5-EPIMERASE"/>
    <property type="match status" value="1"/>
</dbReference>
<dbReference type="GO" id="GO:0019305">
    <property type="term" value="P:dTDP-rhamnose biosynthetic process"/>
    <property type="evidence" value="ECO:0007669"/>
    <property type="project" value="TreeGrafter"/>
</dbReference>
<keyword evidence="3" id="KW-0413">Isomerase</keyword>
<gene>
    <name evidence="3" type="primary">rfbC</name>
    <name evidence="3" type="ORF">SK271_1811</name>
</gene>
<dbReference type="EC" id="5.1.3.13" evidence="3"/>
<accession>A0A081S9Z2</accession>
<reference evidence="3 4" key="1">
    <citation type="submission" date="2014-05" db="EMBL/GenBank/DDBJ databases">
        <authorList>
            <person name="Daugherty S.C."/>
            <person name="Tallon L.J."/>
            <person name="Sadzewicz L."/>
            <person name="Kilian M."/>
            <person name="Tettelin H."/>
        </authorList>
    </citation>
    <scope>NUCLEOTIDE SEQUENCE [LARGE SCALE GENOMIC DNA]</scope>
    <source>
        <strain evidence="3 4">SK271</strain>
    </source>
</reference>
<dbReference type="Gene3D" id="3.40.50.720">
    <property type="entry name" value="NAD(P)-binding Rossmann-like Domain"/>
    <property type="match status" value="1"/>
</dbReference>
<dbReference type="PANTHER" id="PTHR21047">
    <property type="entry name" value="DTDP-6-DEOXY-D-GLUCOSE-3,5 EPIMERASE"/>
    <property type="match status" value="1"/>
</dbReference>
<name>A0A081S9Z2_STRMT</name>
<feature type="active site" description="Proton donor" evidence="1">
    <location>
        <position position="132"/>
    </location>
</feature>